<dbReference type="GO" id="GO:0008168">
    <property type="term" value="F:methyltransferase activity"/>
    <property type="evidence" value="ECO:0007669"/>
    <property type="project" value="UniProtKB-KW"/>
</dbReference>
<reference evidence="5" key="1">
    <citation type="submission" date="2023-07" db="EMBL/GenBank/DDBJ databases">
        <title>draft genome sequence of fig (Ficus carica).</title>
        <authorList>
            <person name="Takahashi T."/>
            <person name="Nishimura K."/>
        </authorList>
    </citation>
    <scope>NUCLEOTIDE SEQUENCE</scope>
</reference>
<gene>
    <name evidence="5" type="ORF">TIFTF001_052539</name>
</gene>
<accession>A0AA88JHP0</accession>
<comment type="caution">
    <text evidence="5">The sequence shown here is derived from an EMBL/GenBank/DDBJ whole genome shotgun (WGS) entry which is preliminary data.</text>
</comment>
<dbReference type="Gene3D" id="1.10.1200.270">
    <property type="entry name" value="Methyltransferase, alpha-helical capping domain"/>
    <property type="match status" value="1"/>
</dbReference>
<evidence type="ECO:0000256" key="4">
    <source>
        <dbReference type="ARBA" id="ARBA00022842"/>
    </source>
</evidence>
<dbReference type="InterPro" id="IPR042086">
    <property type="entry name" value="MeTrfase_capping"/>
</dbReference>
<name>A0AA88JHP0_FICCA</name>
<dbReference type="SUPFAM" id="SSF53335">
    <property type="entry name" value="S-adenosyl-L-methionine-dependent methyltransferases"/>
    <property type="match status" value="1"/>
</dbReference>
<dbReference type="Proteomes" id="UP001187192">
    <property type="component" value="Unassembled WGS sequence"/>
</dbReference>
<dbReference type="Pfam" id="PF03492">
    <property type="entry name" value="Methyltransf_7"/>
    <property type="match status" value="2"/>
</dbReference>
<dbReference type="PANTHER" id="PTHR31009">
    <property type="entry name" value="S-ADENOSYL-L-METHIONINE:CARBOXYL METHYLTRANSFERASE FAMILY PROTEIN"/>
    <property type="match status" value="1"/>
</dbReference>
<dbReference type="InterPro" id="IPR029063">
    <property type="entry name" value="SAM-dependent_MTases_sf"/>
</dbReference>
<keyword evidence="3" id="KW-0479">Metal-binding</keyword>
<sequence length="162" mass="18553">MPGNFDGRLFPDYFLHFAHSCYSLQWRSRPQCLGIIRNHAIYDMVQEGLIEEKKLDSFNLPYYAAAPEEVRHGNKSLKSEKHGRGNHVAMSIRVVVQSVLASHFGDEIMDNMFDKYAIKVEECLKVEKGKIHMSHATRVSPSRAQHSTASRILLSHNPLSRF</sequence>
<evidence type="ECO:0000256" key="1">
    <source>
        <dbReference type="ARBA" id="ARBA00022603"/>
    </source>
</evidence>
<organism evidence="5 6">
    <name type="scientific">Ficus carica</name>
    <name type="common">Common fig</name>
    <dbReference type="NCBI Taxonomy" id="3494"/>
    <lineage>
        <taxon>Eukaryota</taxon>
        <taxon>Viridiplantae</taxon>
        <taxon>Streptophyta</taxon>
        <taxon>Embryophyta</taxon>
        <taxon>Tracheophyta</taxon>
        <taxon>Spermatophyta</taxon>
        <taxon>Magnoliopsida</taxon>
        <taxon>eudicotyledons</taxon>
        <taxon>Gunneridae</taxon>
        <taxon>Pentapetalae</taxon>
        <taxon>rosids</taxon>
        <taxon>fabids</taxon>
        <taxon>Rosales</taxon>
        <taxon>Moraceae</taxon>
        <taxon>Ficeae</taxon>
        <taxon>Ficus</taxon>
    </lineage>
</organism>
<keyword evidence="4" id="KW-0460">Magnesium</keyword>
<keyword evidence="1" id="KW-0489">Methyltransferase</keyword>
<dbReference type="GO" id="GO:0046872">
    <property type="term" value="F:metal ion binding"/>
    <property type="evidence" value="ECO:0007669"/>
    <property type="project" value="UniProtKB-KW"/>
</dbReference>
<evidence type="ECO:0000313" key="6">
    <source>
        <dbReference type="Proteomes" id="UP001187192"/>
    </source>
</evidence>
<keyword evidence="2" id="KW-0808">Transferase</keyword>
<dbReference type="GO" id="GO:0032259">
    <property type="term" value="P:methylation"/>
    <property type="evidence" value="ECO:0007669"/>
    <property type="project" value="UniProtKB-KW"/>
</dbReference>
<evidence type="ECO:0000256" key="2">
    <source>
        <dbReference type="ARBA" id="ARBA00022679"/>
    </source>
</evidence>
<evidence type="ECO:0000256" key="3">
    <source>
        <dbReference type="ARBA" id="ARBA00022723"/>
    </source>
</evidence>
<dbReference type="InterPro" id="IPR005299">
    <property type="entry name" value="MeTrfase_7"/>
</dbReference>
<keyword evidence="6" id="KW-1185">Reference proteome</keyword>
<dbReference type="AlphaFoldDB" id="A0AA88JHP0"/>
<dbReference type="EMBL" id="BTGU01011153">
    <property type="protein sequence ID" value="GMN75079.1"/>
    <property type="molecule type" value="Genomic_DNA"/>
</dbReference>
<protein>
    <submittedName>
        <fullName evidence="5">Uncharacterized protein</fullName>
    </submittedName>
</protein>
<proteinExistence type="predicted"/>
<evidence type="ECO:0000313" key="5">
    <source>
        <dbReference type="EMBL" id="GMN75079.1"/>
    </source>
</evidence>